<comment type="similarity">
    <text evidence="1">Belongs to the LysR transcriptional regulatory family.</text>
</comment>
<evidence type="ECO:0000256" key="4">
    <source>
        <dbReference type="ARBA" id="ARBA00023163"/>
    </source>
</evidence>
<dbReference type="RefSeq" id="WP_099861879.1">
    <property type="nucleotide sequence ID" value="NZ_PEOG01000028.1"/>
</dbReference>
<dbReference type="PROSITE" id="PS50931">
    <property type="entry name" value="HTH_LYSR"/>
    <property type="match status" value="1"/>
</dbReference>
<evidence type="ECO:0000313" key="7">
    <source>
        <dbReference type="Proteomes" id="UP000231501"/>
    </source>
</evidence>
<evidence type="ECO:0000313" key="6">
    <source>
        <dbReference type="EMBL" id="PIM52952.1"/>
    </source>
</evidence>
<dbReference type="Proteomes" id="UP000231501">
    <property type="component" value="Unassembled WGS sequence"/>
</dbReference>
<sequence>MRSPRLPLQYLAAFRAAALHQNLRAASEELNLTHSAVSQQIRALETQLGFDVFDRQGRRVVLNAAGAALLRGVERAYQELDQGLRAATAAHGIEQRSLRVTVLPSFAQRWLLPRLGRWHARHPEVTIEIEATARLVDLEREKFDLALRQGLGPWPGLESEPLFDLSMLPVASPALAHQLIGQPLEALAQAPLLGDASQWEDWFAQAGLRRQVLPVAIFNDFGILLQAAEQGMGVGLTRELLAADALLDGRLVRVAPRQAMLKEPQRYHIVYTPQSREEPAVRAFVQWLHEETAQSRAALDGATTCLSTGRMSAATMPRGDAITSSETAPADR</sequence>
<comment type="caution">
    <text evidence="6">The sequence shown here is derived from an EMBL/GenBank/DDBJ whole genome shotgun (WGS) entry which is preliminary data.</text>
</comment>
<dbReference type="SUPFAM" id="SSF53850">
    <property type="entry name" value="Periplasmic binding protein-like II"/>
    <property type="match status" value="1"/>
</dbReference>
<dbReference type="InterPro" id="IPR036388">
    <property type="entry name" value="WH-like_DNA-bd_sf"/>
</dbReference>
<dbReference type="Pfam" id="PF00126">
    <property type="entry name" value="HTH_1"/>
    <property type="match status" value="1"/>
</dbReference>
<keyword evidence="3" id="KW-0238">DNA-binding</keyword>
<dbReference type="SUPFAM" id="SSF46785">
    <property type="entry name" value="Winged helix' DNA-binding domain"/>
    <property type="match status" value="1"/>
</dbReference>
<dbReference type="OrthoDB" id="5526340at2"/>
<dbReference type="Gene3D" id="1.10.10.10">
    <property type="entry name" value="Winged helix-like DNA-binding domain superfamily/Winged helix DNA-binding domain"/>
    <property type="match status" value="1"/>
</dbReference>
<proteinExistence type="inferred from homology"/>
<name>A0A2G9C9D2_9BURK</name>
<dbReference type="EMBL" id="PEOG01000028">
    <property type="protein sequence ID" value="PIM52952.1"/>
    <property type="molecule type" value="Genomic_DNA"/>
</dbReference>
<keyword evidence="2" id="KW-0805">Transcription regulation</keyword>
<evidence type="ECO:0000256" key="2">
    <source>
        <dbReference type="ARBA" id="ARBA00023015"/>
    </source>
</evidence>
<evidence type="ECO:0000256" key="1">
    <source>
        <dbReference type="ARBA" id="ARBA00009437"/>
    </source>
</evidence>
<dbReference type="Pfam" id="PF03466">
    <property type="entry name" value="LysR_substrate"/>
    <property type="match status" value="1"/>
</dbReference>
<accession>A0A2G9C9D2</accession>
<evidence type="ECO:0000259" key="5">
    <source>
        <dbReference type="PROSITE" id="PS50931"/>
    </source>
</evidence>
<dbReference type="PANTHER" id="PTHR30537">
    <property type="entry name" value="HTH-TYPE TRANSCRIPTIONAL REGULATOR"/>
    <property type="match status" value="1"/>
</dbReference>
<feature type="domain" description="HTH lysR-type" evidence="5">
    <location>
        <begin position="6"/>
        <end position="63"/>
    </location>
</feature>
<keyword evidence="7" id="KW-1185">Reference proteome</keyword>
<dbReference type="InterPro" id="IPR036390">
    <property type="entry name" value="WH_DNA-bd_sf"/>
</dbReference>
<dbReference type="InterPro" id="IPR058163">
    <property type="entry name" value="LysR-type_TF_proteobact-type"/>
</dbReference>
<dbReference type="GO" id="GO:0003700">
    <property type="term" value="F:DNA-binding transcription factor activity"/>
    <property type="evidence" value="ECO:0007669"/>
    <property type="project" value="InterPro"/>
</dbReference>
<protein>
    <submittedName>
        <fullName evidence="6">LysR family transcriptional regulator</fullName>
    </submittedName>
</protein>
<organism evidence="6 7">
    <name type="scientific">Roseateles chitinivorans</name>
    <dbReference type="NCBI Taxonomy" id="2917965"/>
    <lineage>
        <taxon>Bacteria</taxon>
        <taxon>Pseudomonadati</taxon>
        <taxon>Pseudomonadota</taxon>
        <taxon>Betaproteobacteria</taxon>
        <taxon>Burkholderiales</taxon>
        <taxon>Sphaerotilaceae</taxon>
        <taxon>Roseateles</taxon>
    </lineage>
</organism>
<dbReference type="InterPro" id="IPR005119">
    <property type="entry name" value="LysR_subst-bd"/>
</dbReference>
<dbReference type="CDD" id="cd08432">
    <property type="entry name" value="PBP2_GcdR_TrpI_HvrB_AmpR_like"/>
    <property type="match status" value="1"/>
</dbReference>
<dbReference type="AlphaFoldDB" id="A0A2G9C9D2"/>
<dbReference type="Gene3D" id="3.40.190.10">
    <property type="entry name" value="Periplasmic binding protein-like II"/>
    <property type="match status" value="2"/>
</dbReference>
<dbReference type="GO" id="GO:0006351">
    <property type="term" value="P:DNA-templated transcription"/>
    <property type="evidence" value="ECO:0007669"/>
    <property type="project" value="TreeGrafter"/>
</dbReference>
<reference evidence="6 7" key="1">
    <citation type="submission" date="2017-11" db="EMBL/GenBank/DDBJ databases">
        <title>Draft genome sequence of Mitsuaria sp. HWN-4.</title>
        <authorList>
            <person name="Gundlapally S.R."/>
        </authorList>
    </citation>
    <scope>NUCLEOTIDE SEQUENCE [LARGE SCALE GENOMIC DNA]</scope>
    <source>
        <strain evidence="6 7">HWN-4</strain>
    </source>
</reference>
<dbReference type="GO" id="GO:0043565">
    <property type="term" value="F:sequence-specific DNA binding"/>
    <property type="evidence" value="ECO:0007669"/>
    <property type="project" value="TreeGrafter"/>
</dbReference>
<evidence type="ECO:0000256" key="3">
    <source>
        <dbReference type="ARBA" id="ARBA00023125"/>
    </source>
</evidence>
<dbReference type="InterPro" id="IPR000847">
    <property type="entry name" value="LysR_HTH_N"/>
</dbReference>
<dbReference type="PANTHER" id="PTHR30537:SF79">
    <property type="entry name" value="TRANSCRIPTIONAL REGULATOR-RELATED"/>
    <property type="match status" value="1"/>
</dbReference>
<gene>
    <name evidence="6" type="ORF">CS062_12040</name>
</gene>
<dbReference type="PRINTS" id="PR00039">
    <property type="entry name" value="HTHLYSR"/>
</dbReference>
<keyword evidence="4" id="KW-0804">Transcription</keyword>